<protein>
    <submittedName>
        <fullName evidence="7">ETC complex I subunit conserved region</fullName>
    </submittedName>
</protein>
<organism evidence="7 8">
    <name type="scientific">Pseudovibrio ascidiaceicola</name>
    <dbReference type="NCBI Taxonomy" id="285279"/>
    <lineage>
        <taxon>Bacteria</taxon>
        <taxon>Pseudomonadati</taxon>
        <taxon>Pseudomonadota</taxon>
        <taxon>Alphaproteobacteria</taxon>
        <taxon>Hyphomicrobiales</taxon>
        <taxon>Stappiaceae</taxon>
        <taxon>Pseudovibrio</taxon>
    </lineage>
</organism>
<sequence length="101" mass="11703">MVARIYNPAKTAMQSGTAKTNNWVLEFDPQSPKSIDPLMGYTSSGDMKQQVKLKFPTKEEAVAYATRNNIAYRVDEESKRKHRRASYSDNFRFDRLSPWTH</sequence>
<proteinExistence type="predicted"/>
<dbReference type="Gene3D" id="3.30.160.190">
    <property type="entry name" value="atu1810 like domain"/>
    <property type="match status" value="1"/>
</dbReference>
<evidence type="ECO:0000313" key="7">
    <source>
        <dbReference type="EMBL" id="SFK99960.1"/>
    </source>
</evidence>
<dbReference type="RefSeq" id="WP_063311158.1">
    <property type="nucleotide sequence ID" value="NZ_FOSK01000013.1"/>
</dbReference>
<evidence type="ECO:0000256" key="5">
    <source>
        <dbReference type="ARBA" id="ARBA00022982"/>
    </source>
</evidence>
<dbReference type="InterPro" id="IPR038532">
    <property type="entry name" value="NDUFS4-like_sf"/>
</dbReference>
<name>A0A1I4E4S8_9HYPH</name>
<keyword evidence="2" id="KW-0813">Transport</keyword>
<keyword evidence="3" id="KW-0679">Respiratory chain</keyword>
<dbReference type="Pfam" id="PF04800">
    <property type="entry name" value="NDUS4"/>
    <property type="match status" value="1"/>
</dbReference>
<dbReference type="InterPro" id="IPR006885">
    <property type="entry name" value="NADH_UbQ_FeS_4_mit-like"/>
</dbReference>
<evidence type="ECO:0000256" key="6">
    <source>
        <dbReference type="ARBA" id="ARBA00023136"/>
    </source>
</evidence>
<reference evidence="7 8" key="1">
    <citation type="submission" date="2016-10" db="EMBL/GenBank/DDBJ databases">
        <authorList>
            <person name="Varghese N."/>
            <person name="Submissions S."/>
        </authorList>
    </citation>
    <scope>NUCLEOTIDE SEQUENCE [LARGE SCALE GENOMIC DNA]</scope>
    <source>
        <strain evidence="7 8">DSM 16392</strain>
    </source>
</reference>
<dbReference type="PANTHER" id="PTHR12219:SF8">
    <property type="entry name" value="NADH DEHYDROGENASE [UBIQUINONE] IRON-SULFUR PROTEIN 4, MITOCHONDRIAL"/>
    <property type="match status" value="1"/>
</dbReference>
<keyword evidence="5" id="KW-0249">Electron transport</keyword>
<evidence type="ECO:0000256" key="2">
    <source>
        <dbReference type="ARBA" id="ARBA00022448"/>
    </source>
</evidence>
<accession>A0A1I4E4S8</accession>
<gene>
    <name evidence="7" type="ORF">SAMN04488518_113157</name>
</gene>
<keyword evidence="4" id="KW-0809">Transit peptide</keyword>
<dbReference type="EMBL" id="FOSK01000013">
    <property type="protein sequence ID" value="SFK99960.1"/>
    <property type="molecule type" value="Genomic_DNA"/>
</dbReference>
<evidence type="ECO:0000313" key="8">
    <source>
        <dbReference type="Proteomes" id="UP000199598"/>
    </source>
</evidence>
<dbReference type="PANTHER" id="PTHR12219">
    <property type="entry name" value="NADH-UBIQUINONE OXIDOREDUCTASE"/>
    <property type="match status" value="1"/>
</dbReference>
<comment type="subcellular location">
    <subcellularLocation>
        <location evidence="1">Membrane</location>
    </subcellularLocation>
</comment>
<keyword evidence="8" id="KW-1185">Reference proteome</keyword>
<dbReference type="Proteomes" id="UP000199598">
    <property type="component" value="Unassembled WGS sequence"/>
</dbReference>
<evidence type="ECO:0000256" key="3">
    <source>
        <dbReference type="ARBA" id="ARBA00022660"/>
    </source>
</evidence>
<comment type="caution">
    <text evidence="7">The sequence shown here is derived from an EMBL/GenBank/DDBJ whole genome shotgun (WGS) entry which is preliminary data.</text>
</comment>
<evidence type="ECO:0000256" key="1">
    <source>
        <dbReference type="ARBA" id="ARBA00004370"/>
    </source>
</evidence>
<keyword evidence="6" id="KW-0472">Membrane</keyword>
<evidence type="ECO:0000256" key="4">
    <source>
        <dbReference type="ARBA" id="ARBA00022946"/>
    </source>
</evidence>